<dbReference type="NCBIfam" id="TIGR00449">
    <property type="entry name" value="tgt_general"/>
    <property type="match status" value="1"/>
</dbReference>
<evidence type="ECO:0000259" key="2">
    <source>
        <dbReference type="Pfam" id="PF01702"/>
    </source>
</evidence>
<feature type="domain" description="tRNA-guanine(15) transglycosylase-like" evidence="2">
    <location>
        <begin position="113"/>
        <end position="382"/>
    </location>
</feature>
<dbReference type="STRING" id="448386.A0A2V3J2R0"/>
<dbReference type="AlphaFoldDB" id="A0A2V3J2R0"/>
<dbReference type="EMBL" id="NBIV01000012">
    <property type="protein sequence ID" value="PXF48736.1"/>
    <property type="molecule type" value="Genomic_DNA"/>
</dbReference>
<dbReference type="Gene3D" id="3.20.20.105">
    <property type="entry name" value="Queuine tRNA-ribosyltransferase-like"/>
    <property type="match status" value="1"/>
</dbReference>
<keyword evidence="4" id="KW-1185">Reference proteome</keyword>
<evidence type="ECO:0000313" key="4">
    <source>
        <dbReference type="Proteomes" id="UP000247409"/>
    </source>
</evidence>
<dbReference type="SUPFAM" id="SSF51713">
    <property type="entry name" value="tRNA-guanine transglycosylase"/>
    <property type="match status" value="1"/>
</dbReference>
<keyword evidence="3" id="KW-0808">Transferase</keyword>
<protein>
    <submittedName>
        <fullName evidence="3">Queuine tRNA-ribosyltransferase</fullName>
    </submittedName>
</protein>
<name>A0A2V3J2R0_9FLOR</name>
<accession>A0A2V3J2R0</accession>
<gene>
    <name evidence="3" type="ORF">BWQ96_01588</name>
</gene>
<dbReference type="GO" id="GO:0006400">
    <property type="term" value="P:tRNA modification"/>
    <property type="evidence" value="ECO:0007669"/>
    <property type="project" value="InterPro"/>
</dbReference>
<evidence type="ECO:0000313" key="3">
    <source>
        <dbReference type="EMBL" id="PXF48736.1"/>
    </source>
</evidence>
<dbReference type="InterPro" id="IPR050852">
    <property type="entry name" value="Queuine_tRNA-ribosyltrfase"/>
</dbReference>
<evidence type="ECO:0000256" key="1">
    <source>
        <dbReference type="SAM" id="MobiDB-lite"/>
    </source>
</evidence>
<dbReference type="GO" id="GO:0016740">
    <property type="term" value="F:transferase activity"/>
    <property type="evidence" value="ECO:0007669"/>
    <property type="project" value="UniProtKB-KW"/>
</dbReference>
<dbReference type="Proteomes" id="UP000247409">
    <property type="component" value="Unassembled WGS sequence"/>
</dbReference>
<proteinExistence type="predicted"/>
<dbReference type="PANTHER" id="PTHR46064">
    <property type="entry name" value="QUEUINE TRNA-RIBOSYLTRANSFERASE ACCESSORY SUBUNIT 2"/>
    <property type="match status" value="1"/>
</dbReference>
<dbReference type="OrthoDB" id="27601at2759"/>
<dbReference type="PANTHER" id="PTHR46064:SF1">
    <property type="entry name" value="QUEUINE TRNA-RIBOSYLTRANSFERASE ACCESSORY SUBUNIT 2"/>
    <property type="match status" value="1"/>
</dbReference>
<feature type="compositionally biased region" description="Basic and acidic residues" evidence="1">
    <location>
        <begin position="1"/>
        <end position="14"/>
    </location>
</feature>
<reference evidence="3 4" key="1">
    <citation type="journal article" date="2018" name="Mol. Biol. Evol.">
        <title>Analysis of the draft genome of the red seaweed Gracilariopsis chorda provides insights into genome size evolution in Rhodophyta.</title>
        <authorList>
            <person name="Lee J."/>
            <person name="Yang E.C."/>
            <person name="Graf L."/>
            <person name="Yang J.H."/>
            <person name="Qiu H."/>
            <person name="Zel Zion U."/>
            <person name="Chan C.X."/>
            <person name="Stephens T.G."/>
            <person name="Weber A.P.M."/>
            <person name="Boo G.H."/>
            <person name="Boo S.M."/>
            <person name="Kim K.M."/>
            <person name="Shin Y."/>
            <person name="Jung M."/>
            <person name="Lee S.J."/>
            <person name="Yim H.S."/>
            <person name="Lee J.H."/>
            <person name="Bhattacharya D."/>
            <person name="Yoon H.S."/>
        </authorList>
    </citation>
    <scope>NUCLEOTIDE SEQUENCE [LARGE SCALE GENOMIC DNA]</scope>
    <source>
        <strain evidence="3 4">SKKU-2015</strain>
        <tissue evidence="3">Whole body</tissue>
    </source>
</reference>
<feature type="region of interest" description="Disordered" evidence="1">
    <location>
        <begin position="1"/>
        <end position="22"/>
    </location>
</feature>
<dbReference type="InterPro" id="IPR002616">
    <property type="entry name" value="tRNA_ribo_trans-like"/>
</dbReference>
<dbReference type="Pfam" id="PF01702">
    <property type="entry name" value="TGT"/>
    <property type="match status" value="1"/>
</dbReference>
<sequence>MSVKESGARVHEIRSGSLRQQTPAPLLVTQKGQLPYLPVPLAQRATPQGATRLHSLPISDWHTLNSNNNLRGTDLFRHLNLSAKSATCSQDVILFLTLRTVGTDGFLSDTAGKKEVVSFVCDGSQRLRIGCKDVADLAVAMKTDFCVSLSDGMPLYNSVNERVLQRRANRNEKLQKSFIRCAQEGGVNGVVIAVQGGDCPSTRRRVAEGAARAATLCNAAAFAIEGLYAGESAETRFKCVEAVTRAVHGTGLPVLLLGGSGAPWEVLRAVAAGVDIVESDYPFEAAENGLALQLTSAKRPLAIRERQNTLCTEPIARDCGCACCKGGAVSVGYLRHLLEVREMSGVSLLAAHNLWQFLCWFHALREAVDHQRLDSFAARFATRPY</sequence>
<organism evidence="3 4">
    <name type="scientific">Gracilariopsis chorda</name>
    <dbReference type="NCBI Taxonomy" id="448386"/>
    <lineage>
        <taxon>Eukaryota</taxon>
        <taxon>Rhodophyta</taxon>
        <taxon>Florideophyceae</taxon>
        <taxon>Rhodymeniophycidae</taxon>
        <taxon>Gracilariales</taxon>
        <taxon>Gracilariaceae</taxon>
        <taxon>Gracilariopsis</taxon>
    </lineage>
</organism>
<dbReference type="InterPro" id="IPR036511">
    <property type="entry name" value="TGT-like_sf"/>
</dbReference>
<comment type="caution">
    <text evidence="3">The sequence shown here is derived from an EMBL/GenBank/DDBJ whole genome shotgun (WGS) entry which is preliminary data.</text>
</comment>